<comment type="caution">
    <text evidence="3">The sequence shown here is derived from an EMBL/GenBank/DDBJ whole genome shotgun (WGS) entry which is preliminary data.</text>
</comment>
<feature type="region of interest" description="Disordered" evidence="1">
    <location>
        <begin position="206"/>
        <end position="303"/>
    </location>
</feature>
<dbReference type="EMBL" id="SGPK01000507">
    <property type="protein sequence ID" value="THH03063.1"/>
    <property type="molecule type" value="Genomic_DNA"/>
</dbReference>
<dbReference type="Proteomes" id="UP000308199">
    <property type="component" value="Unassembled WGS sequence"/>
</dbReference>
<dbReference type="AlphaFoldDB" id="A0A4V3XBS5"/>
<feature type="transmembrane region" description="Helical" evidence="2">
    <location>
        <begin position="340"/>
        <end position="359"/>
    </location>
</feature>
<evidence type="ECO:0000313" key="4">
    <source>
        <dbReference type="Proteomes" id="UP000308199"/>
    </source>
</evidence>
<feature type="compositionally biased region" description="Polar residues" evidence="1">
    <location>
        <begin position="207"/>
        <end position="216"/>
    </location>
</feature>
<feature type="compositionally biased region" description="Low complexity" evidence="1">
    <location>
        <begin position="243"/>
        <end position="303"/>
    </location>
</feature>
<proteinExistence type="predicted"/>
<evidence type="ECO:0008006" key="5">
    <source>
        <dbReference type="Google" id="ProtNLM"/>
    </source>
</evidence>
<keyword evidence="2" id="KW-0812">Transmembrane</keyword>
<name>A0A4V3XBS5_9AGAM</name>
<accession>A0A4V3XBS5</accession>
<feature type="compositionally biased region" description="Polar residues" evidence="1">
    <location>
        <begin position="225"/>
        <end position="237"/>
    </location>
</feature>
<protein>
    <recommendedName>
        <fullName evidence="5">Carbohydrate-binding module family 13 protein</fullName>
    </recommendedName>
</protein>
<dbReference type="OrthoDB" id="2564904at2759"/>
<keyword evidence="2" id="KW-1133">Transmembrane helix</keyword>
<evidence type="ECO:0000256" key="2">
    <source>
        <dbReference type="SAM" id="Phobius"/>
    </source>
</evidence>
<keyword evidence="4" id="KW-1185">Reference proteome</keyword>
<sequence length="360" mass="37247">MHPTSPNKDNRGPMRVARAQTKTPCVRMSIERWVPVNSVDDFCLYAPPEPGPSSTIGETERIEVAWCMKSGTGARLIPDGTIQGAHFVQTPDYVQITGVGDLTKLNIPSGDSGGELDPHGADGNGNPIGGLVFSSAFGQLQQLHEWTNFMSDSEFCFRGCKDGPNAPALCEHIYDVMGCMWNMPANYDSGVFEDCAGDTGEPMGVYGSSTFHQGDPSTPPAHPIPSSSQCTSLSTIGSDAAVSTTASGSQSTTVSTTTTSSSSRPSSTSTSSSISSISSSTSASSFKTSSSLSSSTSPRSVTGSQALVTGSSITSAGSTGSTSSLSSVALGRHDLMNSKGFVVALTATAFSFLFSGMLFL</sequence>
<gene>
    <name evidence="3" type="ORF">EW145_g6560</name>
</gene>
<evidence type="ECO:0000256" key="1">
    <source>
        <dbReference type="SAM" id="MobiDB-lite"/>
    </source>
</evidence>
<reference evidence="3 4" key="1">
    <citation type="submission" date="2019-02" db="EMBL/GenBank/DDBJ databases">
        <title>Genome sequencing of the rare red list fungi Phellinidium pouzarii.</title>
        <authorList>
            <person name="Buettner E."/>
            <person name="Kellner H."/>
        </authorList>
    </citation>
    <scope>NUCLEOTIDE SEQUENCE [LARGE SCALE GENOMIC DNA]</scope>
    <source>
        <strain evidence="3 4">DSM 108285</strain>
    </source>
</reference>
<keyword evidence="2" id="KW-0472">Membrane</keyword>
<organism evidence="3 4">
    <name type="scientific">Phellinidium pouzarii</name>
    <dbReference type="NCBI Taxonomy" id="167371"/>
    <lineage>
        <taxon>Eukaryota</taxon>
        <taxon>Fungi</taxon>
        <taxon>Dikarya</taxon>
        <taxon>Basidiomycota</taxon>
        <taxon>Agaricomycotina</taxon>
        <taxon>Agaricomycetes</taxon>
        <taxon>Hymenochaetales</taxon>
        <taxon>Hymenochaetaceae</taxon>
        <taxon>Phellinidium</taxon>
    </lineage>
</organism>
<evidence type="ECO:0000313" key="3">
    <source>
        <dbReference type="EMBL" id="THH03063.1"/>
    </source>
</evidence>